<dbReference type="InterPro" id="IPR043760">
    <property type="entry name" value="PycTM_dom"/>
</dbReference>
<feature type="compositionally biased region" description="Low complexity" evidence="8">
    <location>
        <begin position="37"/>
        <end position="58"/>
    </location>
</feature>
<evidence type="ECO:0000313" key="12">
    <source>
        <dbReference type="Proteomes" id="UP001224997"/>
    </source>
</evidence>
<evidence type="ECO:0000256" key="4">
    <source>
        <dbReference type="ARBA" id="ARBA00022741"/>
    </source>
</evidence>
<feature type="domain" description="Pycsar effector protein" evidence="10">
    <location>
        <begin position="100"/>
        <end position="275"/>
    </location>
</feature>
<comment type="caution">
    <text evidence="11">The sequence shown here is derived from an EMBL/GenBank/DDBJ whole genome shotgun (WGS) entry which is preliminary data.</text>
</comment>
<sequence>MAKKKSRSDAAAEARTDRASDDAAGTGAMPDATPEQAHAASADAASDAPSEDPGAPQEGDPPRPAPPEPEPEPAPAAEKKMGTSKAVETMFKNAYRAELDTIALAATKANIMISLNGFIISALMISGAFIFASSPAFLLPAGVFLITAASSIVFALLSASPERADLLRSVAGWARAVAGRRARLRDLRAHVLQARQATPSDRVNILIYEDRVRLTREDYWQKMQDLIGNREQVYYSMSDQLYWLGAMADRKFRLLNLSYTVFRWGLLVSLVSFLALKSVLGILATRSGTADLRLRNLGIGAFEQIYEPSAVQQLPDGRLLVVEDEATRAMSVLTIGADGALAEDKATGTRLMRGMGRKMSDLEGLSLDDAGNVYAVTSHSLTNEGERKADREQLLRFQVSGASIGAIRSVGGLRDAMAGDAGLRAAIEARAGQAPDFSDLNIEGLAYHVPTGRLYLGLRDPRAGEASLIVVIDNPDRMFETGEAPRFGDPVLLDLRGGGIRALSYDPVLGSFLIVNEIEGYENNRYSQLWSWSGNPDHAPEPVALPDIINLNNVESIDSIMVQGVPHILLMSDEGSEKKNEPARYMMLDYGQLKD</sequence>
<protein>
    <submittedName>
        <fullName evidence="11">DUF5706 domain-containing protein</fullName>
    </submittedName>
</protein>
<dbReference type="Proteomes" id="UP001224997">
    <property type="component" value="Unassembled WGS sequence"/>
</dbReference>
<keyword evidence="6" id="KW-0051">Antiviral defense</keyword>
<keyword evidence="5 9" id="KW-1133">Transmembrane helix</keyword>
<organism evidence="11 12">
    <name type="scientific">Paracoccus spongiarum</name>
    <dbReference type="NCBI Taxonomy" id="3064387"/>
    <lineage>
        <taxon>Bacteria</taxon>
        <taxon>Pseudomonadati</taxon>
        <taxon>Pseudomonadota</taxon>
        <taxon>Alphaproteobacteria</taxon>
        <taxon>Rhodobacterales</taxon>
        <taxon>Paracoccaceae</taxon>
        <taxon>Paracoccus</taxon>
    </lineage>
</organism>
<comment type="subcellular location">
    <subcellularLocation>
        <location evidence="1">Cell membrane</location>
    </subcellularLocation>
</comment>
<keyword evidence="3 9" id="KW-0812">Transmembrane</keyword>
<feature type="transmembrane region" description="Helical" evidence="9">
    <location>
        <begin position="261"/>
        <end position="284"/>
    </location>
</feature>
<keyword evidence="12" id="KW-1185">Reference proteome</keyword>
<proteinExistence type="predicted"/>
<dbReference type="Pfam" id="PF18967">
    <property type="entry name" value="PycTM"/>
    <property type="match status" value="1"/>
</dbReference>
<evidence type="ECO:0000256" key="3">
    <source>
        <dbReference type="ARBA" id="ARBA00022692"/>
    </source>
</evidence>
<accession>A0ABT9JEL7</accession>
<keyword evidence="4" id="KW-0547">Nucleotide-binding</keyword>
<feature type="transmembrane region" description="Helical" evidence="9">
    <location>
        <begin position="111"/>
        <end position="131"/>
    </location>
</feature>
<reference evidence="11 12" key="1">
    <citation type="submission" date="2023-08" db="EMBL/GenBank/DDBJ databases">
        <authorList>
            <person name="Park J.-S."/>
        </authorList>
    </citation>
    <scope>NUCLEOTIDE SEQUENCE [LARGE SCALE GENOMIC DNA]</scope>
    <source>
        <strain evidence="11 12">2205BS29-5</strain>
    </source>
</reference>
<keyword evidence="7 9" id="KW-0472">Membrane</keyword>
<dbReference type="EMBL" id="JAVAMQ010000013">
    <property type="protein sequence ID" value="MDP5308204.1"/>
    <property type="molecule type" value="Genomic_DNA"/>
</dbReference>
<evidence type="ECO:0000256" key="5">
    <source>
        <dbReference type="ARBA" id="ARBA00022989"/>
    </source>
</evidence>
<feature type="transmembrane region" description="Helical" evidence="9">
    <location>
        <begin position="137"/>
        <end position="159"/>
    </location>
</feature>
<keyword evidence="2" id="KW-1003">Cell membrane</keyword>
<evidence type="ECO:0000256" key="7">
    <source>
        <dbReference type="ARBA" id="ARBA00023136"/>
    </source>
</evidence>
<gene>
    <name evidence="11" type="ORF">Q5Y72_14020</name>
</gene>
<feature type="compositionally biased region" description="Basic and acidic residues" evidence="8">
    <location>
        <begin position="7"/>
        <end position="21"/>
    </location>
</feature>
<evidence type="ECO:0000256" key="9">
    <source>
        <dbReference type="SAM" id="Phobius"/>
    </source>
</evidence>
<evidence type="ECO:0000259" key="10">
    <source>
        <dbReference type="Pfam" id="PF18967"/>
    </source>
</evidence>
<name>A0ABT9JEL7_9RHOB</name>
<feature type="region of interest" description="Disordered" evidence="8">
    <location>
        <begin position="1"/>
        <end position="83"/>
    </location>
</feature>
<evidence type="ECO:0000256" key="2">
    <source>
        <dbReference type="ARBA" id="ARBA00022475"/>
    </source>
</evidence>
<evidence type="ECO:0000256" key="1">
    <source>
        <dbReference type="ARBA" id="ARBA00004236"/>
    </source>
</evidence>
<evidence type="ECO:0000313" key="11">
    <source>
        <dbReference type="EMBL" id="MDP5308204.1"/>
    </source>
</evidence>
<evidence type="ECO:0000256" key="8">
    <source>
        <dbReference type="SAM" id="MobiDB-lite"/>
    </source>
</evidence>
<feature type="compositionally biased region" description="Pro residues" evidence="8">
    <location>
        <begin position="62"/>
        <end position="74"/>
    </location>
</feature>
<dbReference type="RefSeq" id="WP_305964048.1">
    <property type="nucleotide sequence ID" value="NZ_JAVAMQ010000013.1"/>
</dbReference>
<evidence type="ECO:0000256" key="6">
    <source>
        <dbReference type="ARBA" id="ARBA00023118"/>
    </source>
</evidence>